<proteinExistence type="predicted"/>
<dbReference type="AlphaFoldDB" id="A0A7C5RTD9"/>
<sequence>MTTVHEEVSPLVIYGEVERRSHLSYRCVKILSQHPSAFLVSNFNALVSYLRVEDIWWIPLPQSGDGQRPCH</sequence>
<organism evidence="1">
    <name type="scientific">Thermomicrobium roseum</name>
    <dbReference type="NCBI Taxonomy" id="500"/>
    <lineage>
        <taxon>Bacteria</taxon>
        <taxon>Pseudomonadati</taxon>
        <taxon>Thermomicrobiota</taxon>
        <taxon>Thermomicrobia</taxon>
        <taxon>Thermomicrobiales</taxon>
        <taxon>Thermomicrobiaceae</taxon>
        <taxon>Thermomicrobium</taxon>
    </lineage>
</organism>
<dbReference type="EMBL" id="DRWX01000279">
    <property type="protein sequence ID" value="HHM96744.1"/>
    <property type="molecule type" value="Genomic_DNA"/>
</dbReference>
<reference evidence="1" key="1">
    <citation type="journal article" date="2020" name="mSystems">
        <title>Genome- and Community-Level Interaction Insights into Carbon Utilization and Element Cycling Functions of Hydrothermarchaeota in Hydrothermal Sediment.</title>
        <authorList>
            <person name="Zhou Z."/>
            <person name="Liu Y."/>
            <person name="Xu W."/>
            <person name="Pan J."/>
            <person name="Luo Z.H."/>
            <person name="Li M."/>
        </authorList>
    </citation>
    <scope>NUCLEOTIDE SEQUENCE [LARGE SCALE GENOMIC DNA]</scope>
    <source>
        <strain evidence="1">SpSt-1065</strain>
    </source>
</reference>
<comment type="caution">
    <text evidence="1">The sequence shown here is derived from an EMBL/GenBank/DDBJ whole genome shotgun (WGS) entry which is preliminary data.</text>
</comment>
<protein>
    <submittedName>
        <fullName evidence="1">Uncharacterized protein</fullName>
    </submittedName>
</protein>
<accession>A0A7C5RTD9</accession>
<name>A0A7C5RTD9_THERO</name>
<evidence type="ECO:0000313" key="1">
    <source>
        <dbReference type="EMBL" id="HHM96744.1"/>
    </source>
</evidence>
<gene>
    <name evidence="1" type="ORF">ENM21_05980</name>
</gene>